<comment type="caution">
    <text evidence="2">The sequence shown here is derived from an EMBL/GenBank/DDBJ whole genome shotgun (WGS) entry which is preliminary data.</text>
</comment>
<organism evidence="2 3">
    <name type="scientific">Actinidia rufa</name>
    <dbReference type="NCBI Taxonomy" id="165716"/>
    <lineage>
        <taxon>Eukaryota</taxon>
        <taxon>Viridiplantae</taxon>
        <taxon>Streptophyta</taxon>
        <taxon>Embryophyta</taxon>
        <taxon>Tracheophyta</taxon>
        <taxon>Spermatophyta</taxon>
        <taxon>Magnoliopsida</taxon>
        <taxon>eudicotyledons</taxon>
        <taxon>Gunneridae</taxon>
        <taxon>Pentapetalae</taxon>
        <taxon>asterids</taxon>
        <taxon>Ericales</taxon>
        <taxon>Actinidiaceae</taxon>
        <taxon>Actinidia</taxon>
    </lineage>
</organism>
<proteinExistence type="predicted"/>
<dbReference type="PANTHER" id="PTHR34482">
    <property type="entry name" value="DNA DAMAGE-INDUCIBLE PROTEIN 1-LIKE"/>
    <property type="match status" value="1"/>
</dbReference>
<feature type="region of interest" description="Disordered" evidence="1">
    <location>
        <begin position="77"/>
        <end position="105"/>
    </location>
</feature>
<dbReference type="Gene3D" id="4.10.60.10">
    <property type="entry name" value="Zinc finger, CCHC-type"/>
    <property type="match status" value="1"/>
</dbReference>
<dbReference type="OrthoDB" id="2272416at2759"/>
<dbReference type="PANTHER" id="PTHR34482:SF48">
    <property type="entry name" value="GAG PROTEASE POLYPROTEIN"/>
    <property type="match status" value="1"/>
</dbReference>
<dbReference type="AlphaFoldDB" id="A0A7J0GJC5"/>
<gene>
    <name evidence="2" type="ORF">Acr_22g0002460</name>
</gene>
<evidence type="ECO:0000256" key="1">
    <source>
        <dbReference type="SAM" id="MobiDB-lite"/>
    </source>
</evidence>
<dbReference type="Proteomes" id="UP000585474">
    <property type="component" value="Unassembled WGS sequence"/>
</dbReference>
<keyword evidence="3" id="KW-1185">Reference proteome</keyword>
<reference evidence="2 3" key="1">
    <citation type="submission" date="2019-07" db="EMBL/GenBank/DDBJ databases">
        <title>De Novo Assembly of kiwifruit Actinidia rufa.</title>
        <authorList>
            <person name="Sugita-Konishi S."/>
            <person name="Sato K."/>
            <person name="Mori E."/>
            <person name="Abe Y."/>
            <person name="Kisaki G."/>
            <person name="Hamano K."/>
            <person name="Suezawa K."/>
            <person name="Otani M."/>
            <person name="Fukuda T."/>
            <person name="Manabe T."/>
            <person name="Gomi K."/>
            <person name="Tabuchi M."/>
            <person name="Akimitsu K."/>
            <person name="Kataoka I."/>
        </authorList>
    </citation>
    <scope>NUCLEOTIDE SEQUENCE [LARGE SCALE GENOMIC DNA]</scope>
    <source>
        <strain evidence="3">cv. Fuchu</strain>
    </source>
</reference>
<accession>A0A7J0GJC5</accession>
<name>A0A7J0GJC5_9ERIC</name>
<protein>
    <recommendedName>
        <fullName evidence="4">CCHC-type domain-containing protein</fullName>
    </recommendedName>
</protein>
<evidence type="ECO:0000313" key="3">
    <source>
        <dbReference type="Proteomes" id="UP000585474"/>
    </source>
</evidence>
<sequence>MGKTVAEYKEAFTNLAEYAPHLVSMDQIKARRFENGLDYEMKRVMRPLVLPTYADVLYRAIIVEWDKIEKRKYFDNKRRQNFNNNGSSGQKKQKSASNRRSQGRNARGQVLTFLTCGKNHSGKCWRNRTDNKCFHCNEVGHIKRNYPRLRVEAIVSRGGQGGGNARL</sequence>
<dbReference type="EMBL" id="BJWL01000022">
    <property type="protein sequence ID" value="GFZ10848.1"/>
    <property type="molecule type" value="Genomic_DNA"/>
</dbReference>
<evidence type="ECO:0008006" key="4">
    <source>
        <dbReference type="Google" id="ProtNLM"/>
    </source>
</evidence>
<evidence type="ECO:0000313" key="2">
    <source>
        <dbReference type="EMBL" id="GFZ10848.1"/>
    </source>
</evidence>